<dbReference type="EMBL" id="AUZX01010545">
    <property type="protein sequence ID" value="EQD47308.1"/>
    <property type="molecule type" value="Genomic_DNA"/>
</dbReference>
<evidence type="ECO:0000313" key="2">
    <source>
        <dbReference type="EMBL" id="EQD47308.1"/>
    </source>
</evidence>
<proteinExistence type="predicted"/>
<dbReference type="InterPro" id="IPR005110">
    <property type="entry name" value="MoeA_linker/N"/>
</dbReference>
<comment type="caution">
    <text evidence="2">The sequence shown here is derived from an EMBL/GenBank/DDBJ whole genome shotgun (WGS) entry which is preliminary data.</text>
</comment>
<dbReference type="AlphaFoldDB" id="T0ZRL4"/>
<dbReference type="SUPFAM" id="SSF63882">
    <property type="entry name" value="MoeA N-terminal region -like"/>
    <property type="match status" value="1"/>
</dbReference>
<evidence type="ECO:0000259" key="1">
    <source>
        <dbReference type="Pfam" id="PF03453"/>
    </source>
</evidence>
<gene>
    <name evidence="2" type="ORF">B1A_14369</name>
</gene>
<name>T0ZRL4_9ZZZZ</name>
<reference evidence="2" key="2">
    <citation type="journal article" date="2014" name="ISME J.">
        <title>Microbial stratification in low pH oxic and suboxic macroscopic growths along an acid mine drainage.</title>
        <authorList>
            <person name="Mendez-Garcia C."/>
            <person name="Mesa V."/>
            <person name="Sprenger R.R."/>
            <person name="Richter M."/>
            <person name="Diez M.S."/>
            <person name="Solano J."/>
            <person name="Bargiela R."/>
            <person name="Golyshina O.V."/>
            <person name="Manteca A."/>
            <person name="Ramos J.L."/>
            <person name="Gallego J.R."/>
            <person name="Llorente I."/>
            <person name="Martins Dos Santos V.A."/>
            <person name="Jensen O.N."/>
            <person name="Pelaez A.I."/>
            <person name="Sanchez J."/>
            <person name="Ferrer M."/>
        </authorList>
    </citation>
    <scope>NUCLEOTIDE SEQUENCE</scope>
</reference>
<feature type="non-terminal residue" evidence="2">
    <location>
        <position position="93"/>
    </location>
</feature>
<dbReference type="GO" id="GO:0032324">
    <property type="term" value="P:molybdopterin cofactor biosynthetic process"/>
    <property type="evidence" value="ECO:0007669"/>
    <property type="project" value="InterPro"/>
</dbReference>
<dbReference type="Gene3D" id="2.170.190.11">
    <property type="entry name" value="Molybdopterin biosynthesis moea protein, domain 3"/>
    <property type="match status" value="1"/>
</dbReference>
<dbReference type="Gene3D" id="3.90.105.10">
    <property type="entry name" value="Molybdopterin biosynthesis moea protein, domain 2"/>
    <property type="match status" value="1"/>
</dbReference>
<reference evidence="2" key="1">
    <citation type="submission" date="2013-08" db="EMBL/GenBank/DDBJ databases">
        <authorList>
            <person name="Mendez C."/>
            <person name="Richter M."/>
            <person name="Ferrer M."/>
            <person name="Sanchez J."/>
        </authorList>
    </citation>
    <scope>NUCLEOTIDE SEQUENCE</scope>
</reference>
<protein>
    <submittedName>
        <fullName evidence="2">Protein containing MoeA</fullName>
    </submittedName>
</protein>
<sequence>MTKNQSQSDASSREMVAPISFSEACSLVAAQSAAILSSNAFNARRCDLLRALGRVLAAPVLADRDQPPFPRVTRDGFAVRAEDIASATPLRVV</sequence>
<accession>T0ZRL4</accession>
<organism evidence="2">
    <name type="scientific">mine drainage metagenome</name>
    <dbReference type="NCBI Taxonomy" id="410659"/>
    <lineage>
        <taxon>unclassified sequences</taxon>
        <taxon>metagenomes</taxon>
        <taxon>ecological metagenomes</taxon>
    </lineage>
</organism>
<dbReference type="InterPro" id="IPR036135">
    <property type="entry name" value="MoeA_linker/N_sf"/>
</dbReference>
<feature type="domain" description="MoeA N-terminal and linker" evidence="1">
    <location>
        <begin position="19"/>
        <end position="88"/>
    </location>
</feature>
<dbReference type="Pfam" id="PF03453">
    <property type="entry name" value="MoeA_N"/>
    <property type="match status" value="1"/>
</dbReference>